<feature type="transmembrane region" description="Helical" evidence="1">
    <location>
        <begin position="24"/>
        <end position="49"/>
    </location>
</feature>
<organism evidence="2 3">
    <name type="scientific">Tranquillimonas alkanivorans</name>
    <dbReference type="NCBI Taxonomy" id="441119"/>
    <lineage>
        <taxon>Bacteria</taxon>
        <taxon>Pseudomonadati</taxon>
        <taxon>Pseudomonadota</taxon>
        <taxon>Alphaproteobacteria</taxon>
        <taxon>Rhodobacterales</taxon>
        <taxon>Roseobacteraceae</taxon>
        <taxon>Tranquillimonas</taxon>
    </lineage>
</organism>
<dbReference type="OrthoDB" id="7596258at2"/>
<dbReference type="RefSeq" id="WP_093422226.1">
    <property type="nucleotide sequence ID" value="NZ_FOXA01000009.1"/>
</dbReference>
<evidence type="ECO:0000313" key="3">
    <source>
        <dbReference type="Proteomes" id="UP000199356"/>
    </source>
</evidence>
<proteinExistence type="predicted"/>
<keyword evidence="1" id="KW-0812">Transmembrane</keyword>
<keyword evidence="3" id="KW-1185">Reference proteome</keyword>
<protein>
    <submittedName>
        <fullName evidence="2">Uncharacterized protein</fullName>
    </submittedName>
</protein>
<evidence type="ECO:0000256" key="1">
    <source>
        <dbReference type="SAM" id="Phobius"/>
    </source>
</evidence>
<sequence length="147" mass="15646">MSDDGRTYHIGHPAPGRAHTKDRWLWFGFLGGPVAWSLQLAINGSLAGLACLGDAATPDVEMAGWTQPAVIVVNLAALAVAAVALIVSVVNLRQTWEAETGEGRGVMGAGEGRTRYMSVWGIWTSLLFLCAIAFNTISVFWSGLCLD</sequence>
<name>A0A1I5RRU5_9RHOB</name>
<accession>A0A1I5RRU5</accession>
<gene>
    <name evidence="2" type="ORF">SAMN04488047_10956</name>
</gene>
<feature type="transmembrane region" description="Helical" evidence="1">
    <location>
        <begin position="120"/>
        <end position="141"/>
    </location>
</feature>
<dbReference type="Proteomes" id="UP000199356">
    <property type="component" value="Unassembled WGS sequence"/>
</dbReference>
<dbReference type="AlphaFoldDB" id="A0A1I5RRU5"/>
<keyword evidence="1" id="KW-1133">Transmembrane helix</keyword>
<feature type="transmembrane region" description="Helical" evidence="1">
    <location>
        <begin position="69"/>
        <end position="90"/>
    </location>
</feature>
<dbReference type="STRING" id="441119.SAMN04488047_10956"/>
<evidence type="ECO:0000313" key="2">
    <source>
        <dbReference type="EMBL" id="SFP61213.1"/>
    </source>
</evidence>
<dbReference type="EMBL" id="FOXA01000009">
    <property type="protein sequence ID" value="SFP61213.1"/>
    <property type="molecule type" value="Genomic_DNA"/>
</dbReference>
<reference evidence="2 3" key="1">
    <citation type="submission" date="2016-10" db="EMBL/GenBank/DDBJ databases">
        <authorList>
            <person name="de Groot N.N."/>
        </authorList>
    </citation>
    <scope>NUCLEOTIDE SEQUENCE [LARGE SCALE GENOMIC DNA]</scope>
    <source>
        <strain evidence="2 3">DSM 19547</strain>
    </source>
</reference>
<keyword evidence="1" id="KW-0472">Membrane</keyword>